<dbReference type="AlphaFoldDB" id="A0AAP0F4D2"/>
<organism evidence="2 3">
    <name type="scientific">Stephania cephalantha</name>
    <dbReference type="NCBI Taxonomy" id="152367"/>
    <lineage>
        <taxon>Eukaryota</taxon>
        <taxon>Viridiplantae</taxon>
        <taxon>Streptophyta</taxon>
        <taxon>Embryophyta</taxon>
        <taxon>Tracheophyta</taxon>
        <taxon>Spermatophyta</taxon>
        <taxon>Magnoliopsida</taxon>
        <taxon>Ranunculales</taxon>
        <taxon>Menispermaceae</taxon>
        <taxon>Menispermoideae</taxon>
        <taxon>Cissampelideae</taxon>
        <taxon>Stephania</taxon>
    </lineage>
</organism>
<protein>
    <submittedName>
        <fullName evidence="2">Uncharacterized protein</fullName>
    </submittedName>
</protein>
<evidence type="ECO:0000313" key="2">
    <source>
        <dbReference type="EMBL" id="KAK9105085.1"/>
    </source>
</evidence>
<dbReference type="Proteomes" id="UP001419268">
    <property type="component" value="Unassembled WGS sequence"/>
</dbReference>
<evidence type="ECO:0000256" key="1">
    <source>
        <dbReference type="SAM" id="MobiDB-lite"/>
    </source>
</evidence>
<feature type="region of interest" description="Disordered" evidence="1">
    <location>
        <begin position="66"/>
        <end position="123"/>
    </location>
</feature>
<proteinExistence type="predicted"/>
<comment type="caution">
    <text evidence="2">The sequence shown here is derived from an EMBL/GenBank/DDBJ whole genome shotgun (WGS) entry which is preliminary data.</text>
</comment>
<feature type="compositionally biased region" description="Low complexity" evidence="1">
    <location>
        <begin position="113"/>
        <end position="123"/>
    </location>
</feature>
<gene>
    <name evidence="2" type="ORF">Scep_021929</name>
</gene>
<accession>A0AAP0F4D2</accession>
<reference evidence="2 3" key="1">
    <citation type="submission" date="2024-01" db="EMBL/GenBank/DDBJ databases">
        <title>Genome assemblies of Stephania.</title>
        <authorList>
            <person name="Yang L."/>
        </authorList>
    </citation>
    <scope>NUCLEOTIDE SEQUENCE [LARGE SCALE GENOMIC DNA]</scope>
    <source>
        <strain evidence="2">JXDWG</strain>
        <tissue evidence="2">Leaf</tissue>
    </source>
</reference>
<dbReference type="EMBL" id="JBBNAG010000009">
    <property type="protein sequence ID" value="KAK9105085.1"/>
    <property type="molecule type" value="Genomic_DNA"/>
</dbReference>
<sequence>MQYKGRYLRLMDYVGGITDTDVDRAYYFLNGMLGKIGSMMVTTSLGTVQEAYARSMSSETFLSTRTGTIVAAQPPAQPDVRLGGDRRRKRPRQWKSRDRAQSVGFVASPPPSARIAPRPYASV</sequence>
<evidence type="ECO:0000313" key="3">
    <source>
        <dbReference type="Proteomes" id="UP001419268"/>
    </source>
</evidence>
<name>A0AAP0F4D2_9MAGN</name>
<keyword evidence="3" id="KW-1185">Reference proteome</keyword>